<proteinExistence type="predicted"/>
<organism evidence="1 2">
    <name type="scientific">Lepraria finkii</name>
    <dbReference type="NCBI Taxonomy" id="1340010"/>
    <lineage>
        <taxon>Eukaryota</taxon>
        <taxon>Fungi</taxon>
        <taxon>Dikarya</taxon>
        <taxon>Ascomycota</taxon>
        <taxon>Pezizomycotina</taxon>
        <taxon>Lecanoromycetes</taxon>
        <taxon>OSLEUM clade</taxon>
        <taxon>Lecanoromycetidae</taxon>
        <taxon>Lecanorales</taxon>
        <taxon>Lecanorineae</taxon>
        <taxon>Stereocaulaceae</taxon>
        <taxon>Lepraria</taxon>
    </lineage>
</organism>
<gene>
    <name evidence="1" type="ORF">ABVK25_004796</name>
</gene>
<reference evidence="1 2" key="1">
    <citation type="submission" date="2024-09" db="EMBL/GenBank/DDBJ databases">
        <title>Rethinking Asexuality: The Enigmatic Case of Functional Sexual Genes in Lepraria (Stereocaulaceae).</title>
        <authorList>
            <person name="Doellman M."/>
            <person name="Sun Y."/>
            <person name="Barcenas-Pena A."/>
            <person name="Lumbsch H.T."/>
            <person name="Grewe F."/>
        </authorList>
    </citation>
    <scope>NUCLEOTIDE SEQUENCE [LARGE SCALE GENOMIC DNA]</scope>
    <source>
        <strain evidence="1 2">Grewe 0041</strain>
    </source>
</reference>
<name>A0ABR4BAT7_9LECA</name>
<accession>A0ABR4BAT7</accession>
<keyword evidence="2" id="KW-1185">Reference proteome</keyword>
<dbReference type="Proteomes" id="UP001590951">
    <property type="component" value="Unassembled WGS sequence"/>
</dbReference>
<evidence type="ECO:0000313" key="2">
    <source>
        <dbReference type="Proteomes" id="UP001590951"/>
    </source>
</evidence>
<protein>
    <submittedName>
        <fullName evidence="1">Uncharacterized protein</fullName>
    </submittedName>
</protein>
<dbReference type="EMBL" id="JBHFEH010000013">
    <property type="protein sequence ID" value="KAL2054974.1"/>
    <property type="molecule type" value="Genomic_DNA"/>
</dbReference>
<evidence type="ECO:0000313" key="1">
    <source>
        <dbReference type="EMBL" id="KAL2054974.1"/>
    </source>
</evidence>
<comment type="caution">
    <text evidence="1">The sequence shown here is derived from an EMBL/GenBank/DDBJ whole genome shotgun (WGS) entry which is preliminary data.</text>
</comment>
<sequence>MPSTASLLSFVGMEAKLNGMSGSIIGLNFSSEDIAGTVPPWYGFAQLDQGYKAGNMLCDVSQELSYIDSIVPHLSVANVALVGTNNARAFSAIIWSKGLFELLQLESVR</sequence>